<feature type="compositionally biased region" description="Basic and acidic residues" evidence="1">
    <location>
        <begin position="104"/>
        <end position="130"/>
    </location>
</feature>
<feature type="compositionally biased region" description="Acidic residues" evidence="1">
    <location>
        <begin position="78"/>
        <end position="103"/>
    </location>
</feature>
<gene>
    <name evidence="2" type="ORF">NDU88_005007</name>
</gene>
<dbReference type="AlphaFoldDB" id="A0AAV7TTJ8"/>
<evidence type="ECO:0000256" key="1">
    <source>
        <dbReference type="SAM" id="MobiDB-lite"/>
    </source>
</evidence>
<proteinExistence type="predicted"/>
<protein>
    <submittedName>
        <fullName evidence="2">Uncharacterized protein</fullName>
    </submittedName>
</protein>
<feature type="region of interest" description="Disordered" evidence="1">
    <location>
        <begin position="29"/>
        <end position="216"/>
    </location>
</feature>
<feature type="compositionally biased region" description="Basic and acidic residues" evidence="1">
    <location>
        <begin position="184"/>
        <end position="216"/>
    </location>
</feature>
<keyword evidence="3" id="KW-1185">Reference proteome</keyword>
<evidence type="ECO:0000313" key="3">
    <source>
        <dbReference type="Proteomes" id="UP001066276"/>
    </source>
</evidence>
<accession>A0AAV7TTJ8</accession>
<name>A0AAV7TTJ8_PLEWA</name>
<evidence type="ECO:0000313" key="2">
    <source>
        <dbReference type="EMBL" id="KAJ1179773.1"/>
    </source>
</evidence>
<comment type="caution">
    <text evidence="2">The sequence shown here is derived from an EMBL/GenBank/DDBJ whole genome shotgun (WGS) entry which is preliminary data.</text>
</comment>
<dbReference type="Proteomes" id="UP001066276">
    <property type="component" value="Chromosome 3_2"/>
</dbReference>
<reference evidence="2" key="1">
    <citation type="journal article" date="2022" name="bioRxiv">
        <title>Sequencing and chromosome-scale assembly of the giantPleurodeles waltlgenome.</title>
        <authorList>
            <person name="Brown T."/>
            <person name="Elewa A."/>
            <person name="Iarovenko S."/>
            <person name="Subramanian E."/>
            <person name="Araus A.J."/>
            <person name="Petzold A."/>
            <person name="Susuki M."/>
            <person name="Suzuki K.-i.T."/>
            <person name="Hayashi T."/>
            <person name="Toyoda A."/>
            <person name="Oliveira C."/>
            <person name="Osipova E."/>
            <person name="Leigh N.D."/>
            <person name="Simon A."/>
            <person name="Yun M.H."/>
        </authorList>
    </citation>
    <scope>NUCLEOTIDE SEQUENCE</scope>
    <source>
        <strain evidence="2">20211129_DDA</strain>
        <tissue evidence="2">Liver</tissue>
    </source>
</reference>
<organism evidence="2 3">
    <name type="scientific">Pleurodeles waltl</name>
    <name type="common">Iberian ribbed newt</name>
    <dbReference type="NCBI Taxonomy" id="8319"/>
    <lineage>
        <taxon>Eukaryota</taxon>
        <taxon>Metazoa</taxon>
        <taxon>Chordata</taxon>
        <taxon>Craniata</taxon>
        <taxon>Vertebrata</taxon>
        <taxon>Euteleostomi</taxon>
        <taxon>Amphibia</taxon>
        <taxon>Batrachia</taxon>
        <taxon>Caudata</taxon>
        <taxon>Salamandroidea</taxon>
        <taxon>Salamandridae</taxon>
        <taxon>Pleurodelinae</taxon>
        <taxon>Pleurodeles</taxon>
    </lineage>
</organism>
<sequence length="216" mass="23932">MPVSVPANYAVCVCLGMCDGIPDVPGAGTPGYRQWRPPERPIPLGHCGAGHKNTTLGNLDIRIPVVQNPAGHPRREEDDAEVEEKTGEDDAETEEPTEEDDAGTEGKTEREDAETGQKPCDGPHEERSRPEQLTPRGNLDKGQGSLETPRLRHVPGGAWLQQSDDLPYLLSFPGYPGDAIPPRDLQRDSRRPEREKRKEEVTTRREKDSSTDREDL</sequence>
<dbReference type="EMBL" id="JANPWB010000006">
    <property type="protein sequence ID" value="KAJ1179773.1"/>
    <property type="molecule type" value="Genomic_DNA"/>
</dbReference>